<dbReference type="InterPro" id="IPR050962">
    <property type="entry name" value="Phosphate-bind_PstS"/>
</dbReference>
<comment type="function">
    <text evidence="1">Part of the ABC transporter complex PstSACB involved in phosphate import.</text>
</comment>
<feature type="chain" id="PRO_5045054804" description="Phosphate-binding protein" evidence="7">
    <location>
        <begin position="22"/>
        <end position="354"/>
    </location>
</feature>
<evidence type="ECO:0000256" key="3">
    <source>
        <dbReference type="ARBA" id="ARBA00011529"/>
    </source>
</evidence>
<reference evidence="10" key="2">
    <citation type="submission" date="2023-07" db="EMBL/GenBank/DDBJ databases">
        <title>Identification and characterization of horizontal gene transfer across gut microbiota members of farm animals based on homology search.</title>
        <authorList>
            <person name="Schwarzerova J."/>
            <person name="Nykrynova M."/>
            <person name="Jureckova K."/>
            <person name="Cejkova D."/>
            <person name="Rychlik I."/>
        </authorList>
    </citation>
    <scope>NUCLEOTIDE SEQUENCE [LARGE SCALE GENOMIC DNA]</scope>
    <source>
        <strain evidence="10">ET4</strain>
    </source>
</reference>
<proteinExistence type="inferred from homology"/>
<comment type="caution">
    <text evidence="9">The sequence shown here is derived from an EMBL/GenBank/DDBJ whole genome shotgun (WGS) entry which is preliminary data.</text>
</comment>
<reference evidence="9 10" key="1">
    <citation type="submission" date="2023-06" db="EMBL/GenBank/DDBJ databases">
        <authorList>
            <person name="Zeman M."/>
            <person name="Kubasova T."/>
            <person name="Jahodarova E."/>
            <person name="Nykrynova M."/>
            <person name="Rychlik I."/>
        </authorList>
    </citation>
    <scope>NUCLEOTIDE SEQUENCE [LARGE SCALE GENOMIC DNA]</scope>
    <source>
        <strain evidence="9 10">ET4</strain>
    </source>
</reference>
<evidence type="ECO:0000259" key="8">
    <source>
        <dbReference type="Pfam" id="PF12849"/>
    </source>
</evidence>
<keyword evidence="7" id="KW-0732">Signal</keyword>
<dbReference type="Pfam" id="PF12849">
    <property type="entry name" value="PBP_like_2"/>
    <property type="match status" value="1"/>
</dbReference>
<evidence type="ECO:0000256" key="2">
    <source>
        <dbReference type="ARBA" id="ARBA00008725"/>
    </source>
</evidence>
<evidence type="ECO:0000313" key="10">
    <source>
        <dbReference type="Proteomes" id="UP001228403"/>
    </source>
</evidence>
<keyword evidence="5 6" id="KW-0592">Phosphate transport</keyword>
<accession>A0ABT7U300</accession>
<sequence>MKKLFVSMAVVAMGWMMASCAGNSKGGAKEETVELSGAGATFPLPFYNMSFEGFATQTGNTVSYGGIGSGGGVRNLKDGIVDFAGSDAFLSDEEMKDMHPVVHIPTCMGAVVMAYNLPEVKALNLSGEVIADIFAGNIKKWNDPKIVALNAGTQMPDKDIIPAYRSDGSGTTFVFTDYLTKVSQNWKDKYGSGKNVDFPVGLAAKGNPGVAGVIAQTPYSIGYIGSEYAFAQNIPYASVQNARGEMVKPSTESISAAASGEMPQDTRCSITNADAAGAYPISCFTWLIIYKEQNYAGRSAQEAKVTLDLLQYMLSDSIQQTTATVHYAPLPEKAVKLSLENLKGVTYDGKSVIQ</sequence>
<feature type="signal peptide" evidence="7">
    <location>
        <begin position="1"/>
        <end position="21"/>
    </location>
</feature>
<evidence type="ECO:0000256" key="1">
    <source>
        <dbReference type="ARBA" id="ARBA00002841"/>
    </source>
</evidence>
<evidence type="ECO:0000313" key="9">
    <source>
        <dbReference type="EMBL" id="MDM8144894.1"/>
    </source>
</evidence>
<dbReference type="SUPFAM" id="SSF53850">
    <property type="entry name" value="Periplasmic binding protein-like II"/>
    <property type="match status" value="1"/>
</dbReference>
<keyword evidence="4 6" id="KW-0813">Transport</keyword>
<dbReference type="PANTHER" id="PTHR42996">
    <property type="entry name" value="PHOSPHATE-BINDING PROTEIN PSTS"/>
    <property type="match status" value="1"/>
</dbReference>
<dbReference type="PROSITE" id="PS51257">
    <property type="entry name" value="PROKAR_LIPOPROTEIN"/>
    <property type="match status" value="1"/>
</dbReference>
<dbReference type="Proteomes" id="UP001228403">
    <property type="component" value="Unassembled WGS sequence"/>
</dbReference>
<organism evidence="9 10">
    <name type="scientific">Bacteroides eggerthii</name>
    <dbReference type="NCBI Taxonomy" id="28111"/>
    <lineage>
        <taxon>Bacteria</taxon>
        <taxon>Pseudomonadati</taxon>
        <taxon>Bacteroidota</taxon>
        <taxon>Bacteroidia</taxon>
        <taxon>Bacteroidales</taxon>
        <taxon>Bacteroidaceae</taxon>
        <taxon>Bacteroides</taxon>
    </lineage>
</organism>
<dbReference type="NCBIfam" id="TIGR00975">
    <property type="entry name" value="3a0107s03"/>
    <property type="match status" value="1"/>
</dbReference>
<evidence type="ECO:0000256" key="4">
    <source>
        <dbReference type="ARBA" id="ARBA00022448"/>
    </source>
</evidence>
<protein>
    <recommendedName>
        <fullName evidence="6">Phosphate-binding protein</fullName>
    </recommendedName>
</protein>
<dbReference type="InterPro" id="IPR005673">
    <property type="entry name" value="ABC_phos-bd_PstS"/>
</dbReference>
<keyword evidence="10" id="KW-1185">Reference proteome</keyword>
<dbReference type="PIRSF" id="PIRSF002756">
    <property type="entry name" value="PstS"/>
    <property type="match status" value="1"/>
</dbReference>
<comment type="similarity">
    <text evidence="2 6">Belongs to the PstS family.</text>
</comment>
<evidence type="ECO:0000256" key="7">
    <source>
        <dbReference type="SAM" id="SignalP"/>
    </source>
</evidence>
<dbReference type="InterPro" id="IPR024370">
    <property type="entry name" value="PBP_domain"/>
</dbReference>
<feature type="domain" description="PBP" evidence="8">
    <location>
        <begin position="29"/>
        <end position="316"/>
    </location>
</feature>
<evidence type="ECO:0000256" key="5">
    <source>
        <dbReference type="ARBA" id="ARBA00022592"/>
    </source>
</evidence>
<dbReference type="EMBL" id="JAUDCF010000003">
    <property type="protein sequence ID" value="MDM8144894.1"/>
    <property type="molecule type" value="Genomic_DNA"/>
</dbReference>
<evidence type="ECO:0000256" key="6">
    <source>
        <dbReference type="PIRNR" id="PIRNR002756"/>
    </source>
</evidence>
<name>A0ABT7U300_9BACE</name>
<gene>
    <name evidence="9" type="primary">pstS</name>
    <name evidence="9" type="ORF">QUW02_02930</name>
</gene>
<comment type="subunit">
    <text evidence="3">The complex is composed of two ATP-binding proteins (PstB), two transmembrane proteins (PstC and PstA) and a solute-binding protein (PstS).</text>
</comment>
<dbReference type="Gene3D" id="3.40.190.10">
    <property type="entry name" value="Periplasmic binding protein-like II"/>
    <property type="match status" value="2"/>
</dbReference>
<dbReference type="PANTHER" id="PTHR42996:SF1">
    <property type="entry name" value="PHOSPHATE-BINDING PROTEIN PSTS"/>
    <property type="match status" value="1"/>
</dbReference>
<dbReference type="CDD" id="cd13565">
    <property type="entry name" value="PBP2_PstS"/>
    <property type="match status" value="1"/>
</dbReference>